<name>A0AAE0PNR4_SORBR</name>
<evidence type="ECO:0000256" key="1">
    <source>
        <dbReference type="SAM" id="MobiDB-lite"/>
    </source>
</evidence>
<dbReference type="AlphaFoldDB" id="A0AAE0PNR4"/>
<keyword evidence="3" id="KW-1185">Reference proteome</keyword>
<dbReference type="Proteomes" id="UP001281003">
    <property type="component" value="Unassembled WGS sequence"/>
</dbReference>
<proteinExistence type="predicted"/>
<protein>
    <submittedName>
        <fullName evidence="2">Uncharacterized protein</fullName>
    </submittedName>
</protein>
<evidence type="ECO:0000313" key="2">
    <source>
        <dbReference type="EMBL" id="KAK3403242.1"/>
    </source>
</evidence>
<evidence type="ECO:0000313" key="3">
    <source>
        <dbReference type="Proteomes" id="UP001281003"/>
    </source>
</evidence>
<feature type="region of interest" description="Disordered" evidence="1">
    <location>
        <begin position="104"/>
        <end position="137"/>
    </location>
</feature>
<dbReference type="EMBL" id="JAUTDP010000001">
    <property type="protein sequence ID" value="KAK3403242.1"/>
    <property type="molecule type" value="Genomic_DNA"/>
</dbReference>
<accession>A0AAE0PNR4</accession>
<gene>
    <name evidence="2" type="ORF">B0T20DRAFT_466064</name>
</gene>
<reference evidence="2" key="2">
    <citation type="submission" date="2023-07" db="EMBL/GenBank/DDBJ databases">
        <authorList>
            <consortium name="Lawrence Berkeley National Laboratory"/>
            <person name="Haridas S."/>
            <person name="Hensen N."/>
            <person name="Bonometti L."/>
            <person name="Westerberg I."/>
            <person name="Brannstrom I.O."/>
            <person name="Guillou S."/>
            <person name="Cros-Aarteil S."/>
            <person name="Calhoun S."/>
            <person name="Kuo A."/>
            <person name="Mondo S."/>
            <person name="Pangilinan J."/>
            <person name="Riley R."/>
            <person name="LaButti K."/>
            <person name="Andreopoulos B."/>
            <person name="Lipzen A."/>
            <person name="Chen C."/>
            <person name="Yanf M."/>
            <person name="Daum C."/>
            <person name="Ng V."/>
            <person name="Clum A."/>
            <person name="Steindorff A."/>
            <person name="Ohm R."/>
            <person name="Martin F."/>
            <person name="Silar P."/>
            <person name="Natvig D."/>
            <person name="Lalanne C."/>
            <person name="Gautier V."/>
            <person name="Ament-velasquez S.L."/>
            <person name="Kruys A."/>
            <person name="Hutchinson M.I."/>
            <person name="Powell A.J."/>
            <person name="Barry K."/>
            <person name="Miller A.N."/>
            <person name="Grigoriev I.V."/>
            <person name="Debuchy R."/>
            <person name="Gladieux P."/>
            <person name="Thoren M.H."/>
            <person name="Johannesson H."/>
        </authorList>
    </citation>
    <scope>NUCLEOTIDE SEQUENCE</scope>
    <source>
        <strain evidence="2">FGSC 1904</strain>
    </source>
</reference>
<organism evidence="2 3">
    <name type="scientific">Sordaria brevicollis</name>
    <dbReference type="NCBI Taxonomy" id="83679"/>
    <lineage>
        <taxon>Eukaryota</taxon>
        <taxon>Fungi</taxon>
        <taxon>Dikarya</taxon>
        <taxon>Ascomycota</taxon>
        <taxon>Pezizomycotina</taxon>
        <taxon>Sordariomycetes</taxon>
        <taxon>Sordariomycetidae</taxon>
        <taxon>Sordariales</taxon>
        <taxon>Sordariaceae</taxon>
        <taxon>Sordaria</taxon>
    </lineage>
</organism>
<comment type="caution">
    <text evidence="2">The sequence shown here is derived from an EMBL/GenBank/DDBJ whole genome shotgun (WGS) entry which is preliminary data.</text>
</comment>
<reference evidence="2" key="1">
    <citation type="journal article" date="2023" name="Mol. Phylogenet. Evol.">
        <title>Genome-scale phylogeny and comparative genomics of the fungal order Sordariales.</title>
        <authorList>
            <person name="Hensen N."/>
            <person name="Bonometti L."/>
            <person name="Westerberg I."/>
            <person name="Brannstrom I.O."/>
            <person name="Guillou S."/>
            <person name="Cros-Aarteil S."/>
            <person name="Calhoun S."/>
            <person name="Haridas S."/>
            <person name="Kuo A."/>
            <person name="Mondo S."/>
            <person name="Pangilinan J."/>
            <person name="Riley R."/>
            <person name="LaButti K."/>
            <person name="Andreopoulos B."/>
            <person name="Lipzen A."/>
            <person name="Chen C."/>
            <person name="Yan M."/>
            <person name="Daum C."/>
            <person name="Ng V."/>
            <person name="Clum A."/>
            <person name="Steindorff A."/>
            <person name="Ohm R.A."/>
            <person name="Martin F."/>
            <person name="Silar P."/>
            <person name="Natvig D.O."/>
            <person name="Lalanne C."/>
            <person name="Gautier V."/>
            <person name="Ament-Velasquez S.L."/>
            <person name="Kruys A."/>
            <person name="Hutchinson M.I."/>
            <person name="Powell A.J."/>
            <person name="Barry K."/>
            <person name="Miller A.N."/>
            <person name="Grigoriev I.V."/>
            <person name="Debuchy R."/>
            <person name="Gladieux P."/>
            <person name="Hiltunen Thoren M."/>
            <person name="Johannesson H."/>
        </authorList>
    </citation>
    <scope>NUCLEOTIDE SEQUENCE</scope>
    <source>
        <strain evidence="2">FGSC 1904</strain>
    </source>
</reference>
<sequence length="203" mass="22559">MVYNWFGVRYHLMSAKMSEDEHNRSYNMLTSVTKEGRKTENKKSEALERDSKFVCLMGTHYPWSYVIVEEEKADELVNGDDQDLSEGRNVVRAPFGLQNAECNIGRARPGSSPVRPTQGHGSGGEEGAPEIDDLRTGQGTDERYGVLQKLKLGRSQVWVSAGAAAGVVDCDGLVWIKMGLDEDTMTNEACQAKFPDGPKRWKV</sequence>